<evidence type="ECO:0000313" key="3">
    <source>
        <dbReference type="Proteomes" id="UP001605036"/>
    </source>
</evidence>
<feature type="region of interest" description="Disordered" evidence="1">
    <location>
        <begin position="1"/>
        <end position="50"/>
    </location>
</feature>
<comment type="caution">
    <text evidence="2">The sequence shown here is derived from an EMBL/GenBank/DDBJ whole genome shotgun (WGS) entry which is preliminary data.</text>
</comment>
<gene>
    <name evidence="2" type="ORF">R1flu_026677</name>
</gene>
<accession>A0ABD1XGL5</accession>
<evidence type="ECO:0000256" key="1">
    <source>
        <dbReference type="SAM" id="MobiDB-lite"/>
    </source>
</evidence>
<name>A0ABD1XGL5_9MARC</name>
<dbReference type="AlphaFoldDB" id="A0ABD1XGL5"/>
<keyword evidence="3" id="KW-1185">Reference proteome</keyword>
<feature type="compositionally biased region" description="Basic and acidic residues" evidence="1">
    <location>
        <begin position="17"/>
        <end position="27"/>
    </location>
</feature>
<dbReference type="Proteomes" id="UP001605036">
    <property type="component" value="Unassembled WGS sequence"/>
</dbReference>
<feature type="compositionally biased region" description="Basic and acidic residues" evidence="1">
    <location>
        <begin position="36"/>
        <end position="50"/>
    </location>
</feature>
<dbReference type="EMBL" id="JBHFFA010000008">
    <property type="protein sequence ID" value="KAL2608104.1"/>
    <property type="molecule type" value="Genomic_DNA"/>
</dbReference>
<organism evidence="2 3">
    <name type="scientific">Riccia fluitans</name>
    <dbReference type="NCBI Taxonomy" id="41844"/>
    <lineage>
        <taxon>Eukaryota</taxon>
        <taxon>Viridiplantae</taxon>
        <taxon>Streptophyta</taxon>
        <taxon>Embryophyta</taxon>
        <taxon>Marchantiophyta</taxon>
        <taxon>Marchantiopsida</taxon>
        <taxon>Marchantiidae</taxon>
        <taxon>Marchantiales</taxon>
        <taxon>Ricciaceae</taxon>
        <taxon>Riccia</taxon>
    </lineage>
</organism>
<reference evidence="2 3" key="1">
    <citation type="submission" date="2024-09" db="EMBL/GenBank/DDBJ databases">
        <title>Chromosome-scale assembly of Riccia fluitans.</title>
        <authorList>
            <person name="Paukszto L."/>
            <person name="Sawicki J."/>
            <person name="Karawczyk K."/>
            <person name="Piernik-Szablinska J."/>
            <person name="Szczecinska M."/>
            <person name="Mazdziarz M."/>
        </authorList>
    </citation>
    <scope>NUCLEOTIDE SEQUENCE [LARGE SCALE GENOMIC DNA]</scope>
    <source>
        <strain evidence="2">Rf_01</strain>
        <tissue evidence="2">Aerial parts of the thallus</tissue>
    </source>
</reference>
<proteinExistence type="predicted"/>
<protein>
    <submittedName>
        <fullName evidence="2">Uncharacterized protein</fullName>
    </submittedName>
</protein>
<evidence type="ECO:0000313" key="2">
    <source>
        <dbReference type="EMBL" id="KAL2608104.1"/>
    </source>
</evidence>
<sequence>MASGSGGGGRDHRRRGKSSELLEKGELMLEVPTPPPKKERPGPSQTPKERMACVVENAEMRHAWKASQDSSRFGFG</sequence>